<name>V4T084_CITCL</name>
<evidence type="ECO:0000256" key="1">
    <source>
        <dbReference type="SAM" id="SignalP"/>
    </source>
</evidence>
<keyword evidence="1" id="KW-0732">Signal</keyword>
<dbReference type="InParanoid" id="V4T084"/>
<reference evidence="2 3" key="1">
    <citation type="submission" date="2013-10" db="EMBL/GenBank/DDBJ databases">
        <authorList>
            <consortium name="International Citrus Genome Consortium"/>
            <person name="Jenkins J."/>
            <person name="Schmutz J."/>
            <person name="Prochnik S."/>
            <person name="Rokhsar D."/>
            <person name="Gmitter F."/>
            <person name="Ollitrault P."/>
            <person name="Machado M."/>
            <person name="Talon M."/>
            <person name="Wincker P."/>
            <person name="Jaillon O."/>
            <person name="Morgante M."/>
        </authorList>
    </citation>
    <scope>NUCLEOTIDE SEQUENCE</scope>
    <source>
        <strain evidence="3">cv. Clemenules</strain>
    </source>
</reference>
<organism evidence="2 3">
    <name type="scientific">Citrus clementina</name>
    <name type="common">Clementine</name>
    <name type="synonym">Citrus deliciosa x Citrus sinensis</name>
    <dbReference type="NCBI Taxonomy" id="85681"/>
    <lineage>
        <taxon>Eukaryota</taxon>
        <taxon>Viridiplantae</taxon>
        <taxon>Streptophyta</taxon>
        <taxon>Embryophyta</taxon>
        <taxon>Tracheophyta</taxon>
        <taxon>Spermatophyta</taxon>
        <taxon>Magnoliopsida</taxon>
        <taxon>eudicotyledons</taxon>
        <taxon>Gunneridae</taxon>
        <taxon>Pentapetalae</taxon>
        <taxon>rosids</taxon>
        <taxon>malvids</taxon>
        <taxon>Sapindales</taxon>
        <taxon>Rutaceae</taxon>
        <taxon>Aurantioideae</taxon>
        <taxon>Citrus</taxon>
    </lineage>
</organism>
<keyword evidence="3" id="KW-1185">Reference proteome</keyword>
<sequence>MNNHTMKLLVLLFSIVHFIIAQRPEIETKIFMSLPYNSGDEATEFCREILYLASSLREILLYDSWLISNT</sequence>
<dbReference type="Proteomes" id="UP000030687">
    <property type="component" value="Unassembled WGS sequence"/>
</dbReference>
<feature type="signal peptide" evidence="1">
    <location>
        <begin position="1"/>
        <end position="21"/>
    </location>
</feature>
<gene>
    <name evidence="2" type="ORF">CICLE_v10013855mg</name>
</gene>
<proteinExistence type="predicted"/>
<evidence type="ECO:0000313" key="2">
    <source>
        <dbReference type="EMBL" id="ESR42911.1"/>
    </source>
</evidence>
<feature type="chain" id="PRO_5004728108" evidence="1">
    <location>
        <begin position="22"/>
        <end position="70"/>
    </location>
</feature>
<dbReference type="Gramene" id="ESR42911">
    <property type="protein sequence ID" value="ESR42911"/>
    <property type="gene ID" value="CICLE_v10013855mg"/>
</dbReference>
<dbReference type="KEGG" id="cic:CICLE_v10013855mg"/>
<dbReference type="EMBL" id="KI536861">
    <property type="protein sequence ID" value="ESR42911.1"/>
    <property type="molecule type" value="Genomic_DNA"/>
</dbReference>
<protein>
    <submittedName>
        <fullName evidence="2">Uncharacterized protein</fullName>
    </submittedName>
</protein>
<dbReference type="AlphaFoldDB" id="V4T084"/>
<evidence type="ECO:0000313" key="3">
    <source>
        <dbReference type="Proteomes" id="UP000030687"/>
    </source>
</evidence>
<accession>V4T084</accession>